<evidence type="ECO:0000256" key="9">
    <source>
        <dbReference type="ARBA" id="ARBA00022909"/>
    </source>
</evidence>
<sequence length="163" mass="18264">MSKVIIALGSNKGDRLRNLQAAAGLIKSVGKIEKTSSVYESEPWGYAGQKNFYNMALSLFTGLQPLTLLSKLKEFETSLGRKPTFKNGPREIDLDIIFYGSKVINLPELTVPHPLMQDRNFVLFPLYEIAPKAKHPLLEISIEELKSKVPLSGITKTSFKINW</sequence>
<dbReference type="PROSITE" id="PS00794">
    <property type="entry name" value="HPPK"/>
    <property type="match status" value="1"/>
</dbReference>
<dbReference type="RefSeq" id="WP_012414932.1">
    <property type="nucleotide sequence ID" value="NC_010644.1"/>
</dbReference>
<feature type="domain" description="7,8-dihydro-6-hydroxymethylpterin-pyrophosphokinase" evidence="13">
    <location>
        <begin position="86"/>
        <end position="97"/>
    </location>
</feature>
<dbReference type="GO" id="GO:0046656">
    <property type="term" value="P:folic acid biosynthetic process"/>
    <property type="evidence" value="ECO:0007669"/>
    <property type="project" value="UniProtKB-KW"/>
</dbReference>
<reference evidence="14 15" key="1">
    <citation type="journal article" date="2009" name="Appl. Environ. Microbiol.">
        <title>Genomic analysis of 'Elusimicrobium minutum,' the first cultivated representative of the phylum 'Elusimicrobia' (formerly termite group 1).</title>
        <authorList>
            <person name="Herlemann D.P.R."/>
            <person name="Geissinger O."/>
            <person name="Ikeda-Ohtsubo W."/>
            <person name="Kunin V."/>
            <person name="Sun H."/>
            <person name="Lapidus A."/>
            <person name="Hugenholtz P."/>
            <person name="Brune A."/>
        </authorList>
    </citation>
    <scope>NUCLEOTIDE SEQUENCE [LARGE SCALE GENOMIC DNA]</scope>
    <source>
        <strain evidence="14 15">Pei191</strain>
    </source>
</reference>
<evidence type="ECO:0000256" key="11">
    <source>
        <dbReference type="ARBA" id="ARBA00029766"/>
    </source>
</evidence>
<keyword evidence="6" id="KW-0547">Nucleotide-binding</keyword>
<evidence type="ECO:0000256" key="5">
    <source>
        <dbReference type="ARBA" id="ARBA00022679"/>
    </source>
</evidence>
<keyword evidence="9" id="KW-0289">Folate biosynthesis</keyword>
<proteinExistence type="inferred from homology"/>
<dbReference type="GO" id="GO:0005524">
    <property type="term" value="F:ATP binding"/>
    <property type="evidence" value="ECO:0007669"/>
    <property type="project" value="UniProtKB-KW"/>
</dbReference>
<evidence type="ECO:0000256" key="4">
    <source>
        <dbReference type="ARBA" id="ARBA00016218"/>
    </source>
</evidence>
<dbReference type="Proteomes" id="UP000001029">
    <property type="component" value="Chromosome"/>
</dbReference>
<evidence type="ECO:0000256" key="6">
    <source>
        <dbReference type="ARBA" id="ARBA00022741"/>
    </source>
</evidence>
<evidence type="ECO:0000259" key="13">
    <source>
        <dbReference type="PROSITE" id="PS00794"/>
    </source>
</evidence>
<dbReference type="STRING" id="445932.Emin_0762"/>
<dbReference type="CDD" id="cd00483">
    <property type="entry name" value="HPPK"/>
    <property type="match status" value="1"/>
</dbReference>
<keyword evidence="5 14" id="KW-0808">Transferase</keyword>
<evidence type="ECO:0000256" key="2">
    <source>
        <dbReference type="ARBA" id="ARBA00005810"/>
    </source>
</evidence>
<dbReference type="PANTHER" id="PTHR43071:SF1">
    <property type="entry name" value="2-AMINO-4-HYDROXY-6-HYDROXYMETHYLDIHYDROPTERIDINE PYROPHOSPHOKINASE"/>
    <property type="match status" value="1"/>
</dbReference>
<comment type="pathway">
    <text evidence="1">Cofactor biosynthesis; tetrahydrofolate biosynthesis; 2-amino-4-hydroxy-6-hydroxymethyl-7,8-dihydropteridine diphosphate from 7,8-dihydroneopterin triphosphate: step 4/4.</text>
</comment>
<dbReference type="Pfam" id="PF01288">
    <property type="entry name" value="HPPK"/>
    <property type="match status" value="1"/>
</dbReference>
<dbReference type="PANTHER" id="PTHR43071">
    <property type="entry name" value="2-AMINO-4-HYDROXY-6-HYDROXYMETHYLDIHYDROPTERIDINE PYROPHOSPHOKINASE"/>
    <property type="match status" value="1"/>
</dbReference>
<dbReference type="Gene3D" id="3.30.70.560">
    <property type="entry name" value="7,8-Dihydro-6-hydroxymethylpterin-pyrophosphokinase HPPK"/>
    <property type="match status" value="1"/>
</dbReference>
<dbReference type="AlphaFoldDB" id="B2KCS1"/>
<dbReference type="HOGENOM" id="CLU_097916_1_2_0"/>
<comment type="function">
    <text evidence="10">Catalyzes the transfer of pyrophosphate from adenosine triphosphate (ATP) to 6-hydroxymethyl-7,8-dihydropterin, an enzymatic step in folate biosynthesis pathway.</text>
</comment>
<evidence type="ECO:0000256" key="10">
    <source>
        <dbReference type="ARBA" id="ARBA00029409"/>
    </source>
</evidence>
<comment type="similarity">
    <text evidence="2">Belongs to the HPPK family.</text>
</comment>
<evidence type="ECO:0000256" key="8">
    <source>
        <dbReference type="ARBA" id="ARBA00022840"/>
    </source>
</evidence>
<gene>
    <name evidence="14" type="ordered locus">Emin_0762</name>
</gene>
<evidence type="ECO:0000256" key="3">
    <source>
        <dbReference type="ARBA" id="ARBA00013253"/>
    </source>
</evidence>
<dbReference type="InterPro" id="IPR000550">
    <property type="entry name" value="Hppk"/>
</dbReference>
<dbReference type="EC" id="2.7.6.3" evidence="3"/>
<evidence type="ECO:0000256" key="12">
    <source>
        <dbReference type="ARBA" id="ARBA00033413"/>
    </source>
</evidence>
<evidence type="ECO:0000256" key="7">
    <source>
        <dbReference type="ARBA" id="ARBA00022777"/>
    </source>
</evidence>
<name>B2KCS1_ELUMP</name>
<dbReference type="GO" id="GO:0046654">
    <property type="term" value="P:tetrahydrofolate biosynthetic process"/>
    <property type="evidence" value="ECO:0007669"/>
    <property type="project" value="UniProtKB-UniPathway"/>
</dbReference>
<dbReference type="SUPFAM" id="SSF55083">
    <property type="entry name" value="6-hydroxymethyl-7,8-dihydropterin pyrophosphokinase, HPPK"/>
    <property type="match status" value="1"/>
</dbReference>
<accession>B2KCS1</accession>
<evidence type="ECO:0000313" key="14">
    <source>
        <dbReference type="EMBL" id="ACC98317.1"/>
    </source>
</evidence>
<evidence type="ECO:0000256" key="1">
    <source>
        <dbReference type="ARBA" id="ARBA00005051"/>
    </source>
</evidence>
<organism evidence="14 15">
    <name type="scientific">Elusimicrobium minutum (strain Pei191)</name>
    <dbReference type="NCBI Taxonomy" id="445932"/>
    <lineage>
        <taxon>Bacteria</taxon>
        <taxon>Pseudomonadati</taxon>
        <taxon>Elusimicrobiota</taxon>
        <taxon>Elusimicrobia</taxon>
        <taxon>Elusimicrobiales</taxon>
        <taxon>Elusimicrobiaceae</taxon>
        <taxon>Elusimicrobium</taxon>
    </lineage>
</organism>
<dbReference type="GO" id="GO:0003848">
    <property type="term" value="F:2-amino-4-hydroxy-6-hydroxymethyldihydropteridine diphosphokinase activity"/>
    <property type="evidence" value="ECO:0007669"/>
    <property type="project" value="UniProtKB-EC"/>
</dbReference>
<dbReference type="OrthoDB" id="9808041at2"/>
<keyword evidence="7 14" id="KW-0418">Kinase</keyword>
<keyword evidence="8" id="KW-0067">ATP-binding</keyword>
<keyword evidence="15" id="KW-1185">Reference proteome</keyword>
<evidence type="ECO:0000313" key="15">
    <source>
        <dbReference type="Proteomes" id="UP000001029"/>
    </source>
</evidence>
<protein>
    <recommendedName>
        <fullName evidence="4">2-amino-4-hydroxy-6-hydroxymethyldihydropteridine pyrophosphokinase</fullName>
        <ecNumber evidence="3">2.7.6.3</ecNumber>
    </recommendedName>
    <alternativeName>
        <fullName evidence="11">6-hydroxymethyl-7,8-dihydropterin pyrophosphokinase</fullName>
    </alternativeName>
    <alternativeName>
        <fullName evidence="12">7,8-dihydro-6-hydroxymethylpterin-pyrophosphokinase</fullName>
    </alternativeName>
</protein>
<dbReference type="NCBIfam" id="TIGR01498">
    <property type="entry name" value="folK"/>
    <property type="match status" value="1"/>
</dbReference>
<dbReference type="KEGG" id="emi:Emin_0762"/>
<dbReference type="GO" id="GO:0016301">
    <property type="term" value="F:kinase activity"/>
    <property type="evidence" value="ECO:0007669"/>
    <property type="project" value="UniProtKB-KW"/>
</dbReference>
<dbReference type="EMBL" id="CP001055">
    <property type="protein sequence ID" value="ACC98317.1"/>
    <property type="molecule type" value="Genomic_DNA"/>
</dbReference>
<dbReference type="UniPathway" id="UPA00077">
    <property type="reaction ID" value="UER00155"/>
</dbReference>
<dbReference type="InterPro" id="IPR035907">
    <property type="entry name" value="Hppk_sf"/>
</dbReference>